<feature type="compositionally biased region" description="Basic and acidic residues" evidence="1">
    <location>
        <begin position="143"/>
        <end position="159"/>
    </location>
</feature>
<dbReference type="EMBL" id="JARJCW010000008">
    <property type="protein sequence ID" value="KAJ7221578.1"/>
    <property type="molecule type" value="Genomic_DNA"/>
</dbReference>
<keyword evidence="2" id="KW-0812">Transmembrane</keyword>
<feature type="transmembrane region" description="Helical" evidence="2">
    <location>
        <begin position="25"/>
        <end position="44"/>
    </location>
</feature>
<evidence type="ECO:0000256" key="1">
    <source>
        <dbReference type="SAM" id="MobiDB-lite"/>
    </source>
</evidence>
<reference evidence="3" key="1">
    <citation type="submission" date="2023-03" db="EMBL/GenBank/DDBJ databases">
        <title>Massive genome expansion in bonnet fungi (Mycena s.s.) driven by repeated elements and novel gene families across ecological guilds.</title>
        <authorList>
            <consortium name="Lawrence Berkeley National Laboratory"/>
            <person name="Harder C.B."/>
            <person name="Miyauchi S."/>
            <person name="Viragh M."/>
            <person name="Kuo A."/>
            <person name="Thoen E."/>
            <person name="Andreopoulos B."/>
            <person name="Lu D."/>
            <person name="Skrede I."/>
            <person name="Drula E."/>
            <person name="Henrissat B."/>
            <person name="Morin E."/>
            <person name="Kohler A."/>
            <person name="Barry K."/>
            <person name="LaButti K."/>
            <person name="Morin E."/>
            <person name="Salamov A."/>
            <person name="Lipzen A."/>
            <person name="Mereny Z."/>
            <person name="Hegedus B."/>
            <person name="Baldrian P."/>
            <person name="Stursova M."/>
            <person name="Weitz H."/>
            <person name="Taylor A."/>
            <person name="Grigoriev I.V."/>
            <person name="Nagy L.G."/>
            <person name="Martin F."/>
            <person name="Kauserud H."/>
        </authorList>
    </citation>
    <scope>NUCLEOTIDE SEQUENCE</scope>
    <source>
        <strain evidence="3">9144</strain>
    </source>
</reference>
<evidence type="ECO:0000313" key="4">
    <source>
        <dbReference type="Proteomes" id="UP001219525"/>
    </source>
</evidence>
<evidence type="ECO:0000313" key="3">
    <source>
        <dbReference type="EMBL" id="KAJ7221578.1"/>
    </source>
</evidence>
<protein>
    <recommendedName>
        <fullName evidence="5">Proteophosphoglycan ppg4</fullName>
    </recommendedName>
</protein>
<feature type="compositionally biased region" description="Pro residues" evidence="1">
    <location>
        <begin position="262"/>
        <end position="276"/>
    </location>
</feature>
<sequence>MLLPLLQPREVDSDTSSSNLPASTWVPVAIVVSVLTILSVLACMRKSFRQRIASMGSGVAVANGMPVTRELTAEQLAGSINRAPTAPARPRRPRRTPSQISTISLPAYMKEPGEQELVVTRGPDGDDIAMPAATAVAEEDESNEGHQTDGGDEPNDRRQSTLSNNGRYSPVPHSAHSTPLLAPDPRGDAPAYFEVVDEQYPPGISIAPPEPALPAAPQRRSGFFSIFRPAPAPIPTPTAGASSSTLSLTHTRTRSTTALSPSPSPSPTPALSPSSPPVRRHRASTSTSTLFSLGRKKSSASLSANANDLNSPSLISLASISAPLPHTLVKTEFTSLPKGGLTPEQLTLISGTREGGVSRFGVPWGEAAVAYAHASASTSRVALDGAEAPPPGWEEWAVARADGTSAPTSGSGSAAHAQQEEEPEHQPEGEVVLVVPPRSESRASGVSMQSFATAEEGPAEDEPDEVPPTQAHAQEATDATVRP</sequence>
<organism evidence="3 4">
    <name type="scientific">Mycena pura</name>
    <dbReference type="NCBI Taxonomy" id="153505"/>
    <lineage>
        <taxon>Eukaryota</taxon>
        <taxon>Fungi</taxon>
        <taxon>Dikarya</taxon>
        <taxon>Basidiomycota</taxon>
        <taxon>Agaricomycotina</taxon>
        <taxon>Agaricomycetes</taxon>
        <taxon>Agaricomycetidae</taxon>
        <taxon>Agaricales</taxon>
        <taxon>Marasmiineae</taxon>
        <taxon>Mycenaceae</taxon>
        <taxon>Mycena</taxon>
    </lineage>
</organism>
<keyword evidence="2" id="KW-1133">Transmembrane helix</keyword>
<evidence type="ECO:0000256" key="2">
    <source>
        <dbReference type="SAM" id="Phobius"/>
    </source>
</evidence>
<feature type="region of interest" description="Disordered" evidence="1">
    <location>
        <begin position="402"/>
        <end position="483"/>
    </location>
</feature>
<feature type="region of interest" description="Disordered" evidence="1">
    <location>
        <begin position="76"/>
        <end position="113"/>
    </location>
</feature>
<dbReference type="AlphaFoldDB" id="A0AAD6YKP1"/>
<dbReference type="Proteomes" id="UP001219525">
    <property type="component" value="Unassembled WGS sequence"/>
</dbReference>
<name>A0AAD6YKP1_9AGAR</name>
<feature type="compositionally biased region" description="Low complexity" evidence="1">
    <location>
        <begin position="237"/>
        <end position="261"/>
    </location>
</feature>
<accession>A0AAD6YKP1</accession>
<evidence type="ECO:0008006" key="5">
    <source>
        <dbReference type="Google" id="ProtNLM"/>
    </source>
</evidence>
<comment type="caution">
    <text evidence="3">The sequence shown here is derived from an EMBL/GenBank/DDBJ whole genome shotgun (WGS) entry which is preliminary data.</text>
</comment>
<feature type="region of interest" description="Disordered" evidence="1">
    <location>
        <begin position="135"/>
        <end position="189"/>
    </location>
</feature>
<gene>
    <name evidence="3" type="ORF">GGX14DRAFT_670291</name>
</gene>
<feature type="compositionally biased region" description="Low complexity" evidence="1">
    <location>
        <begin position="402"/>
        <end position="417"/>
    </location>
</feature>
<keyword evidence="2" id="KW-0472">Membrane</keyword>
<keyword evidence="4" id="KW-1185">Reference proteome</keyword>
<proteinExistence type="predicted"/>
<feature type="compositionally biased region" description="Polar residues" evidence="1">
    <location>
        <begin position="442"/>
        <end position="452"/>
    </location>
</feature>
<feature type="region of interest" description="Disordered" evidence="1">
    <location>
        <begin position="226"/>
        <end position="294"/>
    </location>
</feature>